<evidence type="ECO:0008006" key="2">
    <source>
        <dbReference type="Google" id="ProtNLM"/>
    </source>
</evidence>
<name>A0A0F9P6F9_9ZZZZ</name>
<evidence type="ECO:0000313" key="1">
    <source>
        <dbReference type="EMBL" id="KKN27455.1"/>
    </source>
</evidence>
<dbReference type="EMBL" id="LAZR01002636">
    <property type="protein sequence ID" value="KKN27455.1"/>
    <property type="molecule type" value="Genomic_DNA"/>
</dbReference>
<reference evidence="1" key="1">
    <citation type="journal article" date="2015" name="Nature">
        <title>Complex archaea that bridge the gap between prokaryotes and eukaryotes.</title>
        <authorList>
            <person name="Spang A."/>
            <person name="Saw J.H."/>
            <person name="Jorgensen S.L."/>
            <person name="Zaremba-Niedzwiedzka K."/>
            <person name="Martijn J."/>
            <person name="Lind A.E."/>
            <person name="van Eijk R."/>
            <person name="Schleper C."/>
            <person name="Guy L."/>
            <person name="Ettema T.J."/>
        </authorList>
    </citation>
    <scope>NUCLEOTIDE SEQUENCE</scope>
</reference>
<sequence length="392" mass="45414">MILEKKVEVDEYIKAGGDSVLHSAKNLLINGVVTLAPVYKIPVNMLWFNVENGRFSAEKKQREKKLGFVVDPTNPSHEKYLIELLMPSNNKKSQELIQDLKKYGQIEPGIITADGFTIDGNRRLAALKLLYAQNSNGKFFTILVHRLPANLPPSQIYKLEVQTQIKDPLKLKYNPINDLLKVKDGLNYYTETELADILGWKPRKVKEYKDRLGLVDEFLESINSVGDYYLLVNYNEHFIEFQKQLKKVRKELDPIEMDEVFDIFNYAMKINIERKDKEMRLTQRDHIRYIAAAYIDKTIRPRLIEHLNAEDPTKETAIFEDIKAATQIAKEKINRISPIQLVKRAIDYLNQIPLTEDLATNEAFKNEFNELEDLYILLKEKVEGNGDDPSNL</sequence>
<proteinExistence type="predicted"/>
<accession>A0A0F9P6F9</accession>
<dbReference type="AlphaFoldDB" id="A0A0F9P6F9"/>
<protein>
    <recommendedName>
        <fullName evidence="2">ParB/Sulfiredoxin domain-containing protein</fullName>
    </recommendedName>
</protein>
<gene>
    <name evidence="1" type="ORF">LCGC14_0864410</name>
</gene>
<organism evidence="1">
    <name type="scientific">marine sediment metagenome</name>
    <dbReference type="NCBI Taxonomy" id="412755"/>
    <lineage>
        <taxon>unclassified sequences</taxon>
        <taxon>metagenomes</taxon>
        <taxon>ecological metagenomes</taxon>
    </lineage>
</organism>
<comment type="caution">
    <text evidence="1">The sequence shown here is derived from an EMBL/GenBank/DDBJ whole genome shotgun (WGS) entry which is preliminary data.</text>
</comment>